<reference evidence="8 9" key="1">
    <citation type="submission" date="2019-10" db="EMBL/GenBank/DDBJ databases">
        <title>Two novel species isolated from a subtropical stream in China.</title>
        <authorList>
            <person name="Lu H."/>
        </authorList>
    </citation>
    <scope>NUCLEOTIDE SEQUENCE [LARGE SCALE GENOMIC DNA]</scope>
    <source>
        <strain evidence="8 9">FT29W</strain>
    </source>
</reference>
<keyword evidence="3" id="KW-0378">Hydrolase</keyword>
<evidence type="ECO:0000313" key="8">
    <source>
        <dbReference type="EMBL" id="MQA40571.1"/>
    </source>
</evidence>
<evidence type="ECO:0000256" key="2">
    <source>
        <dbReference type="ARBA" id="ARBA00022723"/>
    </source>
</evidence>
<dbReference type="EMBL" id="WHUG01000009">
    <property type="protein sequence ID" value="MQA40571.1"/>
    <property type="molecule type" value="Genomic_DNA"/>
</dbReference>
<name>A0A6A7N6M8_9BURK</name>
<sequence length="164" mass="17162">MRPQLELACGRLPRTLIGRFVDAARAAAPAELAGALVYDPHAGQLQLVLHTSVCAHAGQVAYRLAPLAPQQLVVLDLHSHGHGPAYFSAGDDRDDRGMCLAMVVGDLQRGQPSVAFRLCLNGLLLALPHPWQEARGTGAGAGAGAGDTGSSTDPAKEIPPWSIY</sequence>
<organism evidence="8 9">
    <name type="scientific">Rugamonas aquatica</name>
    <dbReference type="NCBI Taxonomy" id="2743357"/>
    <lineage>
        <taxon>Bacteria</taxon>
        <taxon>Pseudomonadati</taxon>
        <taxon>Pseudomonadota</taxon>
        <taxon>Betaproteobacteria</taxon>
        <taxon>Burkholderiales</taxon>
        <taxon>Oxalobacteraceae</taxon>
        <taxon>Telluria group</taxon>
        <taxon>Rugamonas</taxon>
    </lineage>
</organism>
<dbReference type="InterPro" id="IPR022499">
    <property type="entry name" value="PRTRC_protein-A"/>
</dbReference>
<evidence type="ECO:0000256" key="4">
    <source>
        <dbReference type="ARBA" id="ARBA00022833"/>
    </source>
</evidence>
<dbReference type="RefSeq" id="WP_152839869.1">
    <property type="nucleotide sequence ID" value="NZ_WHUG01000009.1"/>
</dbReference>
<keyword evidence="4" id="KW-0862">Zinc</keyword>
<evidence type="ECO:0000256" key="3">
    <source>
        <dbReference type="ARBA" id="ARBA00022801"/>
    </source>
</evidence>
<dbReference type="AlphaFoldDB" id="A0A6A7N6M8"/>
<evidence type="ECO:0000256" key="5">
    <source>
        <dbReference type="ARBA" id="ARBA00023049"/>
    </source>
</evidence>
<keyword evidence="1" id="KW-0645">Protease</keyword>
<proteinExistence type="predicted"/>
<evidence type="ECO:0000259" key="7">
    <source>
        <dbReference type="Pfam" id="PF14464"/>
    </source>
</evidence>
<keyword evidence="5" id="KW-0482">Metalloprotease</keyword>
<dbReference type="Pfam" id="PF14464">
    <property type="entry name" value="Prok-JAB"/>
    <property type="match status" value="1"/>
</dbReference>
<evidence type="ECO:0000256" key="6">
    <source>
        <dbReference type="SAM" id="MobiDB-lite"/>
    </source>
</evidence>
<dbReference type="GO" id="GO:0046872">
    <property type="term" value="F:metal ion binding"/>
    <property type="evidence" value="ECO:0007669"/>
    <property type="project" value="UniProtKB-KW"/>
</dbReference>
<feature type="region of interest" description="Disordered" evidence="6">
    <location>
        <begin position="136"/>
        <end position="164"/>
    </location>
</feature>
<gene>
    <name evidence="8" type="ORF">GEV02_20675</name>
</gene>
<dbReference type="GO" id="GO:0006508">
    <property type="term" value="P:proteolysis"/>
    <property type="evidence" value="ECO:0007669"/>
    <property type="project" value="UniProtKB-KW"/>
</dbReference>
<dbReference type="InterPro" id="IPR028090">
    <property type="entry name" value="JAB_dom_prok"/>
</dbReference>
<feature type="compositionally biased region" description="Gly residues" evidence="6">
    <location>
        <begin position="137"/>
        <end position="147"/>
    </location>
</feature>
<evidence type="ECO:0000256" key="1">
    <source>
        <dbReference type="ARBA" id="ARBA00022670"/>
    </source>
</evidence>
<comment type="caution">
    <text evidence="8">The sequence shown here is derived from an EMBL/GenBank/DDBJ whole genome shotgun (WGS) entry which is preliminary data.</text>
</comment>
<accession>A0A6A7N6M8</accession>
<keyword evidence="2" id="KW-0479">Metal-binding</keyword>
<dbReference type="NCBIfam" id="TIGR03735">
    <property type="entry name" value="PRTRC_A"/>
    <property type="match status" value="1"/>
</dbReference>
<keyword evidence="9" id="KW-1185">Reference proteome</keyword>
<feature type="domain" description="JAB" evidence="7">
    <location>
        <begin position="15"/>
        <end position="107"/>
    </location>
</feature>
<evidence type="ECO:0000313" key="9">
    <source>
        <dbReference type="Proteomes" id="UP000440498"/>
    </source>
</evidence>
<dbReference type="GO" id="GO:0008237">
    <property type="term" value="F:metallopeptidase activity"/>
    <property type="evidence" value="ECO:0007669"/>
    <property type="project" value="UniProtKB-KW"/>
</dbReference>
<dbReference type="Proteomes" id="UP000440498">
    <property type="component" value="Unassembled WGS sequence"/>
</dbReference>
<protein>
    <submittedName>
        <fullName evidence="8">PRTRC system protein A</fullName>
    </submittedName>
</protein>